<dbReference type="InterPro" id="IPR055414">
    <property type="entry name" value="LRR_R13L4/SHOC2-like"/>
</dbReference>
<dbReference type="SUPFAM" id="SSF52821">
    <property type="entry name" value="Rhodanese/Cell cycle control phosphatase"/>
    <property type="match status" value="1"/>
</dbReference>
<dbReference type="SMART" id="SM00450">
    <property type="entry name" value="RHOD"/>
    <property type="match status" value="1"/>
</dbReference>
<dbReference type="InterPro" id="IPR001763">
    <property type="entry name" value="Rhodanese-like_dom"/>
</dbReference>
<dbReference type="InterPro" id="IPR027417">
    <property type="entry name" value="P-loop_NTPase"/>
</dbReference>
<keyword evidence="9" id="KW-0547">Nucleotide-binding</keyword>
<dbReference type="InterPro" id="IPR036388">
    <property type="entry name" value="WH-like_DNA-bd_sf"/>
</dbReference>
<dbReference type="Pfam" id="PF00581">
    <property type="entry name" value="Rhodanese"/>
    <property type="match status" value="1"/>
</dbReference>
<name>N1R4J9_AEGTA</name>
<dbReference type="InterPro" id="IPR041118">
    <property type="entry name" value="Rx_N"/>
</dbReference>
<dbReference type="GO" id="GO:0043531">
    <property type="term" value="F:ADP binding"/>
    <property type="evidence" value="ECO:0007669"/>
    <property type="project" value="InterPro"/>
</dbReference>
<dbReference type="PRINTS" id="PR00364">
    <property type="entry name" value="DISEASERSIST"/>
</dbReference>
<accession>N1R4J9</accession>
<evidence type="ECO:0000256" key="14">
    <source>
        <dbReference type="ARBA" id="ARBA00023268"/>
    </source>
</evidence>
<dbReference type="InterPro" id="IPR032675">
    <property type="entry name" value="LRR_dom_sf"/>
</dbReference>
<sequence>MAKAADSGIWTDPWLDGFPSRRLCLLSLPSFPADDGAAVSAAMPSCSKHGFRISVAPCLAATVERTRQCTTYSLVACISHPLARRPLLMPPYHPAPRPDSAVSFFEWWISAMQNSPANHRKGLRTLVALTAWTNLEAPQCLHLGRCRAIAYPPGSHHTQKEARACLGESRKSRDTMEGAVAQSILSNVGQLVGEEFRQLRAVGGEVAELRDELATMNALLRMQTEAEDGAVDHFIREWMKQLRELAYDAEDCVDLYIFRIRCQSKDGFLVWSKRLLATLFPRHRLAGNIRTLRARAVTISERHARYGVSREALHRSPSVAPVMAAAASAETLRPANDPDQFVGIEDQANILAKRVKAMVHDNSEERDKNLKVFSIVGFGGLGKTTLAMEFVGIEDQANILAKRVKAMVHDNSEERDKNLKVFSIVGFGGLGKTTLAMEVCRQLETEFDRQAQVSVSQMFDGGNDLKELLKRVLQQIVKNKAANEKGIEEEDPLAGIDTMDVNKLADKLEDLLKEKRYLKNAIVLSDVCSKMPLDIVIIRYLIVIDDVWTVAAWDAIHSKLPENKCGSRIIVTTRIETVAKECSDPSVGDYCIYRIQPLNPEYSRKLFLSRAFGSMDAPCHEGLADTMEDILKKCAGLPLAIVSIASLLASYKYPERKDMWETVCKSIGSQMESNPTLEGMSQILTLSYNHLPYHIKCCMMYLSLFPEDYEINKNRLLYRWIAEGLIEEKRGLTLLEVAESYFDELMSRSMIDPASSIGFDGRREACRVHDMMLEVMVSRSLEANFVSVVGGQYEGMFYDRVRRLSIHGIEQEPEAEDSPSKGRNSMDRMDMQHVRSLSMFELKAKSVFDRLREFTLLRVLDLEGCKGLENKHVVDICRMYLLKFLSLKGTTISVMPKKVGELEHLQVLDVRDTHLGELPETVTKLEKAERMDLTHRTEWYIMWTIPRGVSKMKALREVECAKIDNVEVAKEFGKLGQLRRIFLFVDAQQDLEVVGELAISLSKLHSLRSLGIGRFGSEDGKMDFLLELPSPPRLLRYLSIDGQISKLPDWMSSLSYLTVFAAKWLRLRGDQVFDVLCKLPNLQSIKLWRECYLDRRLVARTSHHFAVLRTLSVCSIYCRYPEVIEFEEGSMDKLEELLVEFCDGNKRSIVGIQHLTNLKEVQLTGKRYNSSLALALEQLKAESNSRAKASQFKVACFSENKGNNNNGAPSLNLLPESARITCTGYKGLIDKGKPHVLLDVRPAHHFQIVSLSRSLNIPLSVLEEKLPMLETSMKETLDASAASDKQHSLYVVCRRGNDSQSAVQLLREKGFHSAKDLFPGLGTYHSPFWRRSCLCSRPQ</sequence>
<dbReference type="GO" id="GO:0002758">
    <property type="term" value="P:innate immune response-activating signaling pathway"/>
    <property type="evidence" value="ECO:0007669"/>
    <property type="project" value="UniProtKB-ARBA"/>
</dbReference>
<evidence type="ECO:0000256" key="9">
    <source>
        <dbReference type="ARBA" id="ARBA00022741"/>
    </source>
</evidence>
<evidence type="ECO:0000256" key="7">
    <source>
        <dbReference type="ARBA" id="ARBA00022723"/>
    </source>
</evidence>
<dbReference type="EnsemblPlants" id="EMT33648">
    <property type="protein sequence ID" value="EMT33648"/>
    <property type="gene ID" value="F775_08064"/>
</dbReference>
<dbReference type="GO" id="GO:0005829">
    <property type="term" value="C:cytosol"/>
    <property type="evidence" value="ECO:0007669"/>
    <property type="project" value="UniProtKB-SubCell"/>
</dbReference>
<evidence type="ECO:0000256" key="5">
    <source>
        <dbReference type="ARBA" id="ARBA00022679"/>
    </source>
</evidence>
<dbReference type="InterPro" id="IPR044974">
    <property type="entry name" value="Disease_R_plants"/>
</dbReference>
<evidence type="ECO:0000256" key="3">
    <source>
        <dbReference type="ARBA" id="ARBA00022490"/>
    </source>
</evidence>
<dbReference type="FunFam" id="1.10.10.10:FF:000322">
    <property type="entry name" value="Probable disease resistance protein At1g63360"/>
    <property type="match status" value="1"/>
</dbReference>
<dbReference type="Gene3D" id="1.10.10.10">
    <property type="entry name" value="Winged helix-like DNA-binding domain superfamily/Winged helix DNA-binding domain"/>
    <property type="match status" value="1"/>
</dbReference>
<dbReference type="SUPFAM" id="SSF52058">
    <property type="entry name" value="L domain-like"/>
    <property type="match status" value="1"/>
</dbReference>
<dbReference type="GO" id="GO:0042742">
    <property type="term" value="P:defense response to bacterium"/>
    <property type="evidence" value="ECO:0007669"/>
    <property type="project" value="UniProtKB-ARBA"/>
</dbReference>
<dbReference type="CDD" id="cd14798">
    <property type="entry name" value="RX-CC_like"/>
    <property type="match status" value="1"/>
</dbReference>
<evidence type="ECO:0000256" key="4">
    <source>
        <dbReference type="ARBA" id="ARBA00022614"/>
    </source>
</evidence>
<evidence type="ECO:0000256" key="10">
    <source>
        <dbReference type="ARBA" id="ARBA00022821"/>
    </source>
</evidence>
<keyword evidence="13" id="KW-0175">Coiled coil</keyword>
<dbReference type="PROSITE" id="PS50206">
    <property type="entry name" value="RHODANESE_3"/>
    <property type="match status" value="1"/>
</dbReference>
<proteinExistence type="inferred from homology"/>
<protein>
    <submittedName>
        <fullName evidence="15">Disease resistance protein RPM1</fullName>
    </submittedName>
</protein>
<reference evidence="15" key="1">
    <citation type="submission" date="2015-06" db="UniProtKB">
        <authorList>
            <consortium name="EnsemblPlants"/>
        </authorList>
    </citation>
    <scope>IDENTIFICATION</scope>
</reference>
<dbReference type="Gene3D" id="3.80.10.10">
    <property type="entry name" value="Ribonuclease Inhibitor"/>
    <property type="match status" value="1"/>
</dbReference>
<comment type="similarity">
    <text evidence="2">Belongs to the disease resistance NB-LRR family.</text>
</comment>
<keyword evidence="3" id="KW-0963">Cytoplasm</keyword>
<dbReference type="FunFam" id="3.40.250.10:FF:000014">
    <property type="entry name" value="Adenylyltransferase and sulfurtransferase MOCS3"/>
    <property type="match status" value="1"/>
</dbReference>
<keyword evidence="5" id="KW-0808">Transferase</keyword>
<evidence type="ECO:0000256" key="6">
    <source>
        <dbReference type="ARBA" id="ARBA00022694"/>
    </source>
</evidence>
<evidence type="ECO:0000256" key="11">
    <source>
        <dbReference type="ARBA" id="ARBA00022833"/>
    </source>
</evidence>
<dbReference type="SUPFAM" id="SSF52540">
    <property type="entry name" value="P-loop containing nucleoside triphosphate hydrolases"/>
    <property type="match status" value="2"/>
</dbReference>
<dbReference type="Pfam" id="PF00931">
    <property type="entry name" value="NB-ARC"/>
    <property type="match status" value="2"/>
</dbReference>
<keyword evidence="6" id="KW-0819">tRNA processing</keyword>
<dbReference type="Gene3D" id="1.20.5.4130">
    <property type="match status" value="1"/>
</dbReference>
<keyword evidence="14" id="KW-0511">Multifunctional enzyme</keyword>
<dbReference type="InterPro" id="IPR042197">
    <property type="entry name" value="Apaf_helical"/>
</dbReference>
<evidence type="ECO:0000256" key="8">
    <source>
        <dbReference type="ARBA" id="ARBA00022737"/>
    </source>
</evidence>
<dbReference type="GO" id="GO:0016740">
    <property type="term" value="F:transferase activity"/>
    <property type="evidence" value="ECO:0007669"/>
    <property type="project" value="UniProtKB-KW"/>
</dbReference>
<keyword evidence="7" id="KW-0479">Metal-binding</keyword>
<dbReference type="Pfam" id="PF23559">
    <property type="entry name" value="WHD_DRP"/>
    <property type="match status" value="1"/>
</dbReference>
<comment type="subcellular location">
    <subcellularLocation>
        <location evidence="1">Cytoplasm</location>
        <location evidence="1">Cytosol</location>
    </subcellularLocation>
</comment>
<dbReference type="Gene3D" id="3.40.250.10">
    <property type="entry name" value="Rhodanese-like domain"/>
    <property type="match status" value="1"/>
</dbReference>
<keyword evidence="11" id="KW-0862">Zinc</keyword>
<evidence type="ECO:0000256" key="2">
    <source>
        <dbReference type="ARBA" id="ARBA00008894"/>
    </source>
</evidence>
<keyword evidence="12" id="KW-0067">ATP-binding</keyword>
<evidence type="ECO:0000313" key="15">
    <source>
        <dbReference type="EnsemblPlants" id="EMT33648"/>
    </source>
</evidence>
<dbReference type="PANTHER" id="PTHR23155">
    <property type="entry name" value="DISEASE RESISTANCE PROTEIN RP"/>
    <property type="match status" value="1"/>
</dbReference>
<evidence type="ECO:0000256" key="12">
    <source>
        <dbReference type="ARBA" id="ARBA00022840"/>
    </source>
</evidence>
<keyword evidence="10" id="KW-0611">Plant defense</keyword>
<dbReference type="PANTHER" id="PTHR23155:SF1005">
    <property type="entry name" value="OS07G0197300 PROTEIN"/>
    <property type="match status" value="1"/>
</dbReference>
<dbReference type="Gene3D" id="1.10.8.430">
    <property type="entry name" value="Helical domain of apoptotic protease-activating factors"/>
    <property type="match status" value="1"/>
</dbReference>
<organism evidence="15">
    <name type="scientific">Aegilops tauschii</name>
    <name type="common">Tausch's goatgrass</name>
    <name type="synonym">Aegilops squarrosa</name>
    <dbReference type="NCBI Taxonomy" id="37682"/>
    <lineage>
        <taxon>Eukaryota</taxon>
        <taxon>Viridiplantae</taxon>
        <taxon>Streptophyta</taxon>
        <taxon>Embryophyta</taxon>
        <taxon>Tracheophyta</taxon>
        <taxon>Spermatophyta</taxon>
        <taxon>Magnoliopsida</taxon>
        <taxon>Liliopsida</taxon>
        <taxon>Poales</taxon>
        <taxon>Poaceae</taxon>
        <taxon>BOP clade</taxon>
        <taxon>Pooideae</taxon>
        <taxon>Triticodae</taxon>
        <taxon>Triticeae</taxon>
        <taxon>Triticinae</taxon>
        <taxon>Aegilops</taxon>
    </lineage>
</organism>
<dbReference type="InterPro" id="IPR036873">
    <property type="entry name" value="Rhodanese-like_dom_sf"/>
</dbReference>
<dbReference type="GO" id="GO:0009626">
    <property type="term" value="P:plant-type hypersensitive response"/>
    <property type="evidence" value="ECO:0007669"/>
    <property type="project" value="UniProtKB-ARBA"/>
</dbReference>
<dbReference type="Pfam" id="PF23598">
    <property type="entry name" value="LRR_14"/>
    <property type="match status" value="1"/>
</dbReference>
<dbReference type="InterPro" id="IPR038005">
    <property type="entry name" value="RX-like_CC"/>
</dbReference>
<dbReference type="InterPro" id="IPR002182">
    <property type="entry name" value="NB-ARC"/>
</dbReference>
<dbReference type="InterPro" id="IPR058922">
    <property type="entry name" value="WHD_DRP"/>
</dbReference>
<dbReference type="Pfam" id="PF18052">
    <property type="entry name" value="Rx_N"/>
    <property type="match status" value="1"/>
</dbReference>
<dbReference type="GO" id="GO:0005524">
    <property type="term" value="F:ATP binding"/>
    <property type="evidence" value="ECO:0007669"/>
    <property type="project" value="UniProtKB-KW"/>
</dbReference>
<keyword evidence="4" id="KW-0433">Leucine-rich repeat</keyword>
<evidence type="ECO:0000256" key="13">
    <source>
        <dbReference type="ARBA" id="ARBA00023054"/>
    </source>
</evidence>
<dbReference type="GO" id="GO:0008033">
    <property type="term" value="P:tRNA processing"/>
    <property type="evidence" value="ECO:0007669"/>
    <property type="project" value="UniProtKB-KW"/>
</dbReference>
<dbReference type="Gene3D" id="3.40.50.300">
    <property type="entry name" value="P-loop containing nucleotide triphosphate hydrolases"/>
    <property type="match status" value="2"/>
</dbReference>
<keyword evidence="8" id="KW-0677">Repeat</keyword>
<dbReference type="GO" id="GO:0046872">
    <property type="term" value="F:metal ion binding"/>
    <property type="evidence" value="ECO:0007669"/>
    <property type="project" value="UniProtKB-KW"/>
</dbReference>
<evidence type="ECO:0000256" key="1">
    <source>
        <dbReference type="ARBA" id="ARBA00004514"/>
    </source>
</evidence>